<proteinExistence type="predicted"/>
<dbReference type="Proteomes" id="UP000005868">
    <property type="component" value="Chromosome"/>
</dbReference>
<feature type="domain" description="Electron transfer flavoprotein alpha/beta-subunit N-terminal" evidence="1">
    <location>
        <begin position="22"/>
        <end position="212"/>
    </location>
</feature>
<dbReference type="Gene3D" id="3.40.50.620">
    <property type="entry name" value="HUPs"/>
    <property type="match status" value="1"/>
</dbReference>
<dbReference type="InterPro" id="IPR033948">
    <property type="entry name" value="ETF_beta_N"/>
</dbReference>
<keyword evidence="3" id="KW-1185">Reference proteome</keyword>
<dbReference type="CDD" id="cd01714">
    <property type="entry name" value="ETF_beta"/>
    <property type="match status" value="1"/>
</dbReference>
<reference evidence="2 3" key="2">
    <citation type="journal article" date="2012" name="Stand. Genomic Sci.">
        <title>Genome sequence of the moderately thermophilic, amino-acid-degrading and sulfur-reducing bacterium Thermovirga lienii type strain (Cas60314(T)).</title>
        <authorList>
            <person name="Goker M."/>
            <person name="Saunders E."/>
            <person name="Lapidus A."/>
            <person name="Nolan M."/>
            <person name="Lucas S."/>
            <person name="Hammon N."/>
            <person name="Deshpande S."/>
            <person name="Cheng J.F."/>
            <person name="Han C."/>
            <person name="Tapia R."/>
            <person name="Goodwin L.A."/>
            <person name="Pitluck S."/>
            <person name="Liolios K."/>
            <person name="Mavromatis K."/>
            <person name="Pagani I."/>
            <person name="Ivanova N."/>
            <person name="Mikhailova N."/>
            <person name="Pati A."/>
            <person name="Chen A."/>
            <person name="Palaniappan K."/>
            <person name="Land M."/>
            <person name="Chang Y.J."/>
            <person name="Jeffries C.D."/>
            <person name="Brambilla E.M."/>
            <person name="Rohde M."/>
            <person name="Spring S."/>
            <person name="Detter J.C."/>
            <person name="Woyke T."/>
            <person name="Bristow J."/>
            <person name="Eisen J.A."/>
            <person name="Markowitz V."/>
            <person name="Hugenholtz P."/>
            <person name="Kyrpides N.C."/>
            <person name="Klenk H.P."/>
        </authorList>
    </citation>
    <scope>NUCLEOTIDE SEQUENCE [LARGE SCALE GENOMIC DNA]</scope>
    <source>
        <strain evidence="3">ATCC BAA-1197 / DSM 17291 / Cas60314</strain>
    </source>
</reference>
<dbReference type="SMART" id="SM00893">
    <property type="entry name" value="ETF"/>
    <property type="match status" value="1"/>
</dbReference>
<organism evidence="2 3">
    <name type="scientific">Thermovirga lienii (strain ATCC BAA-1197 / DSM 17291 / Cas60314)</name>
    <dbReference type="NCBI Taxonomy" id="580340"/>
    <lineage>
        <taxon>Bacteria</taxon>
        <taxon>Thermotogati</taxon>
        <taxon>Synergistota</taxon>
        <taxon>Synergistia</taxon>
        <taxon>Synergistales</taxon>
        <taxon>Thermovirgaceae</taxon>
        <taxon>Thermovirga</taxon>
    </lineage>
</organism>
<dbReference type="OrthoDB" id="9804960at2"/>
<protein>
    <submittedName>
        <fullName evidence="2">Electron transfer flavoprotein beta subunit</fullName>
    </submittedName>
</protein>
<dbReference type="InterPro" id="IPR014729">
    <property type="entry name" value="Rossmann-like_a/b/a_fold"/>
</dbReference>
<dbReference type="eggNOG" id="COG2086">
    <property type="taxonomic scope" value="Bacteria"/>
</dbReference>
<sequence length="270" mass="29251">MLIAVLVKQVPDSDEVKMDEEKGTMVRSGVGAIINPLDLHAIECAIDLREKFGGKVRVFSMGPPQAEEALREAVALGVDEVFLLTDPCFAAADTWATAKTLAAAIAKTGPYDLILAGEKATDGETGQVGPEVAVMLGLPFSTYVSQLDIEKDSAVVRRTVEDGVEIQRLPLPCLLTVLRDLNEPSMPTLAGKKKARRFDVVKWDHEKVGLNPEEVGLSGSPTRVVKIFYPKVTREGAFYKGKDLDKGIEHLLKELHSMGVLDGGKDNAEK</sequence>
<dbReference type="PIRSF" id="PIRSF000090">
    <property type="entry name" value="Beta-ETF"/>
    <property type="match status" value="1"/>
</dbReference>
<evidence type="ECO:0000313" key="3">
    <source>
        <dbReference type="Proteomes" id="UP000005868"/>
    </source>
</evidence>
<name>G7V7R0_THELD</name>
<dbReference type="STRING" id="580340.Tlie_1592"/>
<gene>
    <name evidence="2" type="ordered locus">Tlie_1592</name>
</gene>
<dbReference type="HOGENOM" id="CLU_060196_2_1_0"/>
<dbReference type="PANTHER" id="PTHR21294:SF17">
    <property type="entry name" value="PROTEIN FIXA"/>
    <property type="match status" value="1"/>
</dbReference>
<reference evidence="3" key="1">
    <citation type="submission" date="2011-10" db="EMBL/GenBank/DDBJ databases">
        <title>The complete genome of chromosome of Thermovirga lienii DSM 17291.</title>
        <authorList>
            <consortium name="US DOE Joint Genome Institute (JGI-PGF)"/>
            <person name="Lucas S."/>
            <person name="Copeland A."/>
            <person name="Lapidus A."/>
            <person name="Glavina del Rio T."/>
            <person name="Dalin E."/>
            <person name="Tice H."/>
            <person name="Bruce D."/>
            <person name="Goodwin L."/>
            <person name="Pitluck S."/>
            <person name="Peters L."/>
            <person name="Mikhailova N."/>
            <person name="Saunders E."/>
            <person name="Kyrpides N."/>
            <person name="Mavromatis K."/>
            <person name="Ivanova N."/>
            <person name="Last F.I."/>
            <person name="Brettin T."/>
            <person name="Detter J.C."/>
            <person name="Han C."/>
            <person name="Larimer F."/>
            <person name="Land M."/>
            <person name="Hauser L."/>
            <person name="Markowitz V."/>
            <person name="Cheng J.-F."/>
            <person name="Hugenholtz P."/>
            <person name="Woyke T."/>
            <person name="Wu D."/>
            <person name="Spring S."/>
            <person name="Schroeder M."/>
            <person name="Brambilla E.-M."/>
            <person name="Klenk H.-P."/>
            <person name="Eisen J.A."/>
        </authorList>
    </citation>
    <scope>NUCLEOTIDE SEQUENCE [LARGE SCALE GENOMIC DNA]</scope>
    <source>
        <strain evidence="3">ATCC BAA-1197 / DSM 17291 / Cas60314</strain>
    </source>
</reference>
<dbReference type="SUPFAM" id="SSF52402">
    <property type="entry name" value="Adenine nucleotide alpha hydrolases-like"/>
    <property type="match status" value="1"/>
</dbReference>
<dbReference type="AlphaFoldDB" id="G7V7R0"/>
<dbReference type="Pfam" id="PF01012">
    <property type="entry name" value="ETF"/>
    <property type="match status" value="1"/>
</dbReference>
<accession>G7V7R0</accession>
<dbReference type="EMBL" id="CP003096">
    <property type="protein sequence ID" value="AER67314.1"/>
    <property type="molecule type" value="Genomic_DNA"/>
</dbReference>
<dbReference type="InterPro" id="IPR012255">
    <property type="entry name" value="ETF_b"/>
</dbReference>
<evidence type="ECO:0000313" key="2">
    <source>
        <dbReference type="EMBL" id="AER67314.1"/>
    </source>
</evidence>
<dbReference type="KEGG" id="tli:Tlie_1592"/>
<dbReference type="GO" id="GO:0009055">
    <property type="term" value="F:electron transfer activity"/>
    <property type="evidence" value="ECO:0007669"/>
    <property type="project" value="InterPro"/>
</dbReference>
<dbReference type="InterPro" id="IPR014730">
    <property type="entry name" value="ETF_a/b_N"/>
</dbReference>
<dbReference type="PANTHER" id="PTHR21294">
    <property type="entry name" value="ELECTRON TRANSFER FLAVOPROTEIN BETA-SUBUNIT"/>
    <property type="match status" value="1"/>
</dbReference>
<evidence type="ECO:0000259" key="1">
    <source>
        <dbReference type="SMART" id="SM00893"/>
    </source>
</evidence>